<name>A0AAV2AI89_9ARAC</name>
<feature type="region of interest" description="Disordered" evidence="1">
    <location>
        <begin position="1"/>
        <end position="24"/>
    </location>
</feature>
<evidence type="ECO:0000313" key="3">
    <source>
        <dbReference type="Proteomes" id="UP001497382"/>
    </source>
</evidence>
<feature type="compositionally biased region" description="Low complexity" evidence="1">
    <location>
        <begin position="494"/>
        <end position="511"/>
    </location>
</feature>
<comment type="caution">
    <text evidence="2">The sequence shown here is derived from an EMBL/GenBank/DDBJ whole genome shotgun (WGS) entry which is preliminary data.</text>
</comment>
<accession>A0AAV2AI89</accession>
<feature type="compositionally biased region" description="Basic and acidic residues" evidence="1">
    <location>
        <begin position="604"/>
        <end position="616"/>
    </location>
</feature>
<dbReference type="EMBL" id="CAXIEN010000161">
    <property type="protein sequence ID" value="CAL1282900.1"/>
    <property type="molecule type" value="Genomic_DNA"/>
</dbReference>
<proteinExistence type="predicted"/>
<feature type="region of interest" description="Disordered" evidence="1">
    <location>
        <begin position="450"/>
        <end position="673"/>
    </location>
</feature>
<feature type="compositionally biased region" description="Basic and acidic residues" evidence="1">
    <location>
        <begin position="632"/>
        <end position="649"/>
    </location>
</feature>
<gene>
    <name evidence="2" type="ORF">LARSCL_LOCUS12303</name>
</gene>
<protein>
    <submittedName>
        <fullName evidence="2">Uncharacterized protein</fullName>
    </submittedName>
</protein>
<feature type="compositionally biased region" description="Polar residues" evidence="1">
    <location>
        <begin position="664"/>
        <end position="673"/>
    </location>
</feature>
<feature type="compositionally biased region" description="Basic and acidic residues" evidence="1">
    <location>
        <begin position="566"/>
        <end position="577"/>
    </location>
</feature>
<feature type="compositionally biased region" description="Acidic residues" evidence="1">
    <location>
        <begin position="650"/>
        <end position="660"/>
    </location>
</feature>
<feature type="compositionally biased region" description="Polar residues" evidence="1">
    <location>
        <begin position="1"/>
        <end position="12"/>
    </location>
</feature>
<reference evidence="2 3" key="1">
    <citation type="submission" date="2024-04" db="EMBL/GenBank/DDBJ databases">
        <authorList>
            <person name="Rising A."/>
            <person name="Reimegard J."/>
            <person name="Sonavane S."/>
            <person name="Akerstrom W."/>
            <person name="Nylinder S."/>
            <person name="Hedman E."/>
            <person name="Kallberg Y."/>
        </authorList>
    </citation>
    <scope>NUCLEOTIDE SEQUENCE [LARGE SCALE GENOMIC DNA]</scope>
</reference>
<organism evidence="2 3">
    <name type="scientific">Larinioides sclopetarius</name>
    <dbReference type="NCBI Taxonomy" id="280406"/>
    <lineage>
        <taxon>Eukaryota</taxon>
        <taxon>Metazoa</taxon>
        <taxon>Ecdysozoa</taxon>
        <taxon>Arthropoda</taxon>
        <taxon>Chelicerata</taxon>
        <taxon>Arachnida</taxon>
        <taxon>Araneae</taxon>
        <taxon>Araneomorphae</taxon>
        <taxon>Entelegynae</taxon>
        <taxon>Araneoidea</taxon>
        <taxon>Araneidae</taxon>
        <taxon>Larinioides</taxon>
    </lineage>
</organism>
<feature type="region of interest" description="Disordered" evidence="1">
    <location>
        <begin position="229"/>
        <end position="249"/>
    </location>
</feature>
<evidence type="ECO:0000313" key="2">
    <source>
        <dbReference type="EMBL" id="CAL1282900.1"/>
    </source>
</evidence>
<feature type="compositionally biased region" description="Basic residues" evidence="1">
    <location>
        <begin position="522"/>
        <end position="535"/>
    </location>
</feature>
<dbReference type="Proteomes" id="UP001497382">
    <property type="component" value="Unassembled WGS sequence"/>
</dbReference>
<keyword evidence="3" id="KW-1185">Reference proteome</keyword>
<sequence length="699" mass="78279">MASQNTSPSSKSSEIHDIPIVTPQPVARKECKEEVPDISMVSDIVENKSPLLPTTDNILHGKTNHTSYKQQGGNKSCTSNTGRGINERTNAIFDSNAGLPFMTYLNPDCQSCIINTAIMSNKGCIGQYVLPKASASILLPIGNEQYDKEMRFKSGDGEINSNKTCHKHIELNVTANSNSKSIACNHAQLSSPLNSNGPETFQTKDILNCYCSKNEHSKLRKSLSKCERPASSDSRLGEPRKFEETSEKETIDRNKFKDMNIMCPSCFKKPCACKPCTCNFSSKEYNANPPASSDVLSNIWEYLRQQDQKIDLIHEKVSSFLSQHASCLTVKSSQGNEFSATESDIPYILNILEVHSDKIRELQDQIDLLKSSEHISSANDKIDGSVLNQAQTINYVNTETYNEDIHCPYSHIVYHKQRQKVTTSTSTMTSFTTEKNDKLVYHKQRTMVSSMGEKKDSLCLPNEHDSPTTKKHLDEENVKSNSQKRKSHKLNNCSPSLKLKKNVSSNSSSDAPDLDDNQVFKTSHKSEKKSKRVSTRNKVTNKSVEPEDQPYPTKLKNVLKNANDPVMKDNNVEEKKNSPTLKTAALKANSQPFKQRPRNSKSPNKIDTDTIKDLGNKKVIHQISASSSSTDTEYKSTKQKQKTFDKTELDSEDTDSDSEESTTVSKYGLSSKNLSKATKRYLDTYGLRRPGHLSNQYNM</sequence>
<evidence type="ECO:0000256" key="1">
    <source>
        <dbReference type="SAM" id="MobiDB-lite"/>
    </source>
</evidence>
<dbReference type="AlphaFoldDB" id="A0AAV2AI89"/>
<feature type="compositionally biased region" description="Basic and acidic residues" evidence="1">
    <location>
        <begin position="452"/>
        <end position="478"/>
    </location>
</feature>